<keyword evidence="1" id="KW-0547">Nucleotide-binding</keyword>
<accession>A0AB34IRU6</accession>
<dbReference type="AlphaFoldDB" id="A0AB34IRU6"/>
<proteinExistence type="inferred from homology"/>
<organism evidence="3 4">
    <name type="scientific">Prymnesium parvum</name>
    <name type="common">Toxic golden alga</name>
    <dbReference type="NCBI Taxonomy" id="97485"/>
    <lineage>
        <taxon>Eukaryota</taxon>
        <taxon>Haptista</taxon>
        <taxon>Haptophyta</taxon>
        <taxon>Prymnesiophyceae</taxon>
        <taxon>Prymnesiales</taxon>
        <taxon>Prymnesiaceae</taxon>
        <taxon>Prymnesium</taxon>
    </lineage>
</organism>
<keyword evidence="1" id="KW-0931">ER-Golgi transport</keyword>
<dbReference type="InterPro" id="IPR027417">
    <property type="entry name" value="P-loop_NTPase"/>
</dbReference>
<dbReference type="EMBL" id="JBGBPQ010000020">
    <property type="protein sequence ID" value="KAL1504146.1"/>
    <property type="molecule type" value="Genomic_DNA"/>
</dbReference>
<dbReference type="Pfam" id="PF17862">
    <property type="entry name" value="AAA_lid_3"/>
    <property type="match status" value="1"/>
</dbReference>
<keyword evidence="1" id="KW-0378">Hydrolase</keyword>
<gene>
    <name evidence="3" type="ORF">AB1Y20_010555</name>
</gene>
<sequence>MLAAILALSAAWHPPRVISPLAAGGASARSAAAFARVKNSDSDAAEAFQPRKLGQKALSKLVAEKAIGEDGPDLRSPVETFDELCRMCGMPPDRGASIDFDSFVLAFEQLYTRGVSLEPEYLSELHAAVGAGDEVSASNWEAFHQKWLQASTMEALLAAEVEKKRTAASVAAAAAKREQEWEQRLVKAQQEAAQKALSSPRLLADEAAKKKKARGKWFEERESAALAAAQYRSLDPERWIDVTEGIGGLREALEEIRRRIWTPLCAPRQLLDELGTERVKGLLLYGPPGCGKSYLAARLSAGLSRRPPTVVSGPEIMDKYVGSSEAQLRTIFTSPPRVPARPGDAEDVMMIAEDNELHVIVLDEFDAIARKRSDGSTGDTSMRDSVVNQLLVLMDGVAQLPVPTFVLALTNRRELIDEAVLRPGRLEVHVEVNKPDMDGRVAILRIHAEKMRESGRLALDDGAIHTADECTLDRVDDATFDSWLERVAGNTEGFSGAALAAVVRAAVARALDRSVTSERVQDCRVTSVDFNQAIEDLRASSLELQESPGEVRGGYGE</sequence>
<dbReference type="GO" id="GO:0046872">
    <property type="term" value="F:metal ion binding"/>
    <property type="evidence" value="ECO:0007669"/>
    <property type="project" value="UniProtKB-UniRule"/>
</dbReference>
<comment type="caution">
    <text evidence="3">The sequence shown here is derived from an EMBL/GenBank/DDBJ whole genome shotgun (WGS) entry which is preliminary data.</text>
</comment>
<keyword evidence="4" id="KW-1185">Reference proteome</keyword>
<evidence type="ECO:0000259" key="2">
    <source>
        <dbReference type="SMART" id="SM00382"/>
    </source>
</evidence>
<dbReference type="GO" id="GO:0005524">
    <property type="term" value="F:ATP binding"/>
    <property type="evidence" value="ECO:0007669"/>
    <property type="project" value="UniProtKB-UniRule"/>
</dbReference>
<keyword evidence="1" id="KW-0460">Magnesium</keyword>
<name>A0AB34IRU6_PRYPA</name>
<keyword evidence="1" id="KW-0067">ATP-binding</keyword>
<reference evidence="3 4" key="1">
    <citation type="journal article" date="2024" name="Science">
        <title>Giant polyketide synthase enzymes in the biosynthesis of giant marine polyether toxins.</title>
        <authorList>
            <person name="Fallon T.R."/>
            <person name="Shende V.V."/>
            <person name="Wierzbicki I.H."/>
            <person name="Pendleton A.L."/>
            <person name="Watervoot N.F."/>
            <person name="Auber R.P."/>
            <person name="Gonzalez D.J."/>
            <person name="Wisecaver J.H."/>
            <person name="Moore B.S."/>
        </authorList>
    </citation>
    <scope>NUCLEOTIDE SEQUENCE [LARGE SCALE GENOMIC DNA]</scope>
    <source>
        <strain evidence="3 4">12B1</strain>
    </source>
</reference>
<feature type="domain" description="AAA+ ATPase" evidence="2">
    <location>
        <begin position="278"/>
        <end position="436"/>
    </location>
</feature>
<dbReference type="PANTHER" id="PTHR23078">
    <property type="entry name" value="VESICULAR-FUSION PROTEIN NSF"/>
    <property type="match status" value="1"/>
</dbReference>
<dbReference type="Proteomes" id="UP001515480">
    <property type="component" value="Unassembled WGS sequence"/>
</dbReference>
<dbReference type="Gene3D" id="1.10.8.60">
    <property type="match status" value="1"/>
</dbReference>
<keyword evidence="1" id="KW-0813">Transport</keyword>
<evidence type="ECO:0000313" key="3">
    <source>
        <dbReference type="EMBL" id="KAL1504146.1"/>
    </source>
</evidence>
<comment type="cofactor">
    <cofactor evidence="1">
        <name>Mg(2+)</name>
        <dbReference type="ChEBI" id="CHEBI:18420"/>
    </cofactor>
    <text evidence="1">Binds 1 Mg(2+) ion per subunit.</text>
</comment>
<dbReference type="GO" id="GO:0016887">
    <property type="term" value="F:ATP hydrolysis activity"/>
    <property type="evidence" value="ECO:0007669"/>
    <property type="project" value="InterPro"/>
</dbReference>
<comment type="catalytic activity">
    <reaction evidence="1">
        <text>ATP + H2O = ADP + phosphate + H(+)</text>
        <dbReference type="Rhea" id="RHEA:13065"/>
        <dbReference type="ChEBI" id="CHEBI:15377"/>
        <dbReference type="ChEBI" id="CHEBI:15378"/>
        <dbReference type="ChEBI" id="CHEBI:30616"/>
        <dbReference type="ChEBI" id="CHEBI:43474"/>
        <dbReference type="ChEBI" id="CHEBI:456216"/>
        <dbReference type="EC" id="3.6.4.6"/>
    </reaction>
</comment>
<evidence type="ECO:0000256" key="1">
    <source>
        <dbReference type="RuleBase" id="RU367045"/>
    </source>
</evidence>
<dbReference type="Pfam" id="PF00004">
    <property type="entry name" value="AAA"/>
    <property type="match status" value="1"/>
</dbReference>
<dbReference type="GO" id="GO:0006891">
    <property type="term" value="P:intra-Golgi vesicle-mediated transport"/>
    <property type="evidence" value="ECO:0007669"/>
    <property type="project" value="TreeGrafter"/>
</dbReference>
<dbReference type="SMART" id="SM00382">
    <property type="entry name" value="AAA"/>
    <property type="match status" value="1"/>
</dbReference>
<dbReference type="GO" id="GO:0035494">
    <property type="term" value="P:SNARE complex disassembly"/>
    <property type="evidence" value="ECO:0007669"/>
    <property type="project" value="InterPro"/>
</dbReference>
<evidence type="ECO:0000313" key="4">
    <source>
        <dbReference type="Proteomes" id="UP001515480"/>
    </source>
</evidence>
<dbReference type="GO" id="GO:0005795">
    <property type="term" value="C:Golgi stack"/>
    <property type="evidence" value="ECO:0007669"/>
    <property type="project" value="TreeGrafter"/>
</dbReference>
<keyword evidence="1" id="KW-0963">Cytoplasm</keyword>
<dbReference type="InterPro" id="IPR003959">
    <property type="entry name" value="ATPase_AAA_core"/>
</dbReference>
<protein>
    <recommendedName>
        <fullName evidence="1">Vesicle-fusing ATPase</fullName>
        <ecNumber evidence="1">3.6.4.6</ecNumber>
    </recommendedName>
</protein>
<dbReference type="PANTHER" id="PTHR23078:SF2">
    <property type="entry name" value="VESICLE-FUSING ATPASE"/>
    <property type="match status" value="1"/>
</dbReference>
<dbReference type="SUPFAM" id="SSF52540">
    <property type="entry name" value="P-loop containing nucleoside triphosphate hydrolases"/>
    <property type="match status" value="1"/>
</dbReference>
<keyword evidence="1" id="KW-0479">Metal-binding</keyword>
<dbReference type="EC" id="3.6.4.6" evidence="1"/>
<dbReference type="InterPro" id="IPR039812">
    <property type="entry name" value="Vesicle-fus_ATPase"/>
</dbReference>
<dbReference type="InterPro" id="IPR003593">
    <property type="entry name" value="AAA+_ATPase"/>
</dbReference>
<comment type="function">
    <text evidence="1">Required for vesicle-mediated transport. Catalyzes the fusion of transport vesicles within the Golgi cisternae. Is also required for transport from the endoplasmic reticulum to the Golgi stack. Seems to function as a fusion protein required for the delivery of cargo proteins to all compartments of the Golgi stack independent of vesicle origin.</text>
</comment>
<dbReference type="InterPro" id="IPR041569">
    <property type="entry name" value="AAA_lid_3"/>
</dbReference>
<comment type="similarity">
    <text evidence="1">Belongs to the AAA ATPase family.</text>
</comment>
<dbReference type="FunFam" id="3.40.50.300:FF:000154">
    <property type="entry name" value="Vesicle-fusing ATPase 1"/>
    <property type="match status" value="1"/>
</dbReference>
<keyword evidence="1" id="KW-0653">Protein transport</keyword>
<dbReference type="GO" id="GO:0043001">
    <property type="term" value="P:Golgi to plasma membrane protein transport"/>
    <property type="evidence" value="ECO:0007669"/>
    <property type="project" value="TreeGrafter"/>
</dbReference>
<dbReference type="Gene3D" id="3.40.50.300">
    <property type="entry name" value="P-loop containing nucleotide triphosphate hydrolases"/>
    <property type="match status" value="1"/>
</dbReference>
<comment type="subcellular location">
    <subcellularLocation>
        <location evidence="1">Cytoplasm</location>
    </subcellularLocation>
</comment>